<gene>
    <name evidence="1" type="ORF">SCF082_LOCUS7331</name>
</gene>
<dbReference type="EMBL" id="CAXAMM010004113">
    <property type="protein sequence ID" value="CAK9002430.1"/>
    <property type="molecule type" value="Genomic_DNA"/>
</dbReference>
<proteinExistence type="predicted"/>
<dbReference type="Proteomes" id="UP001642464">
    <property type="component" value="Unassembled WGS sequence"/>
</dbReference>
<organism evidence="1 2">
    <name type="scientific">Durusdinium trenchii</name>
    <dbReference type="NCBI Taxonomy" id="1381693"/>
    <lineage>
        <taxon>Eukaryota</taxon>
        <taxon>Sar</taxon>
        <taxon>Alveolata</taxon>
        <taxon>Dinophyceae</taxon>
        <taxon>Suessiales</taxon>
        <taxon>Symbiodiniaceae</taxon>
        <taxon>Durusdinium</taxon>
    </lineage>
</organism>
<evidence type="ECO:0000313" key="1">
    <source>
        <dbReference type="EMBL" id="CAK9002430.1"/>
    </source>
</evidence>
<name>A0ABP0IIJ9_9DINO</name>
<accession>A0ABP0IIJ9</accession>
<evidence type="ECO:0000313" key="2">
    <source>
        <dbReference type="Proteomes" id="UP001642464"/>
    </source>
</evidence>
<protein>
    <submittedName>
        <fullName evidence="1">Uncharacterized protein</fullName>
    </submittedName>
</protein>
<reference evidence="1 2" key="1">
    <citation type="submission" date="2024-02" db="EMBL/GenBank/DDBJ databases">
        <authorList>
            <person name="Chen Y."/>
            <person name="Shah S."/>
            <person name="Dougan E. K."/>
            <person name="Thang M."/>
            <person name="Chan C."/>
        </authorList>
    </citation>
    <scope>NUCLEOTIDE SEQUENCE [LARGE SCALE GENOMIC DNA]</scope>
</reference>
<dbReference type="SUPFAM" id="SSF63829">
    <property type="entry name" value="Calcium-dependent phosphotriesterase"/>
    <property type="match status" value="1"/>
</dbReference>
<keyword evidence="2" id="KW-1185">Reference proteome</keyword>
<sequence>MMLGSLLVLAFGITSHATSTETCSVPGSCPSRSAGSLFIQKQTKPTKSGGLTELELATSKVPTCPETLDGTSFGKVSTSQVDECSGLAASRKNHDLYWVNNDSGAGPTLYGIRKNGQHVARLRIENAGSNDWEDIAVGPGPKNGKSYIYIGDFGDNGRHRGTVQIYRVEEPVVEGWRDRNDDIRLRATRFDVTYPNGKKYDCEAMFIDQGKGAQKAGTEGRVYIITKGDNRNGDPQWRGGDLFYVDLPEQSGWHNWQATNVRLSVVLATGADMTPRGSLIAVRTYGEIMMWPRPCEWTVEEALSKGPCGVKSKNERQGEAIAFGKDGKHYITVSEGKYPSVWFFGMTQRFQDRMMHMAMEEAQNMAEAGAVKEIARGAPALRLLWPRGLFLESLPAKW</sequence>
<comment type="caution">
    <text evidence="1">The sequence shown here is derived from an EMBL/GenBank/DDBJ whole genome shotgun (WGS) entry which is preliminary data.</text>
</comment>